<evidence type="ECO:0000313" key="3">
    <source>
        <dbReference type="Proteomes" id="UP000694844"/>
    </source>
</evidence>
<evidence type="ECO:0000256" key="1">
    <source>
        <dbReference type="ARBA" id="ARBA00022536"/>
    </source>
</evidence>
<dbReference type="PANTHER" id="PTHR24043:SF8">
    <property type="entry name" value="EGF-LIKE DOMAIN-CONTAINING PROTEIN"/>
    <property type="match status" value="1"/>
</dbReference>
<evidence type="ECO:0000256" key="2">
    <source>
        <dbReference type="SAM" id="SignalP"/>
    </source>
</evidence>
<name>A0A8B8AKI6_CRAVI</name>
<dbReference type="RefSeq" id="XP_022290549.1">
    <property type="nucleotide sequence ID" value="XM_022434841.1"/>
</dbReference>
<feature type="signal peptide" evidence="2">
    <location>
        <begin position="1"/>
        <end position="19"/>
    </location>
</feature>
<reference evidence="4" key="1">
    <citation type="submission" date="2025-08" db="UniProtKB">
        <authorList>
            <consortium name="RefSeq"/>
        </authorList>
    </citation>
    <scope>IDENTIFICATION</scope>
    <source>
        <tissue evidence="4">Whole sample</tissue>
    </source>
</reference>
<proteinExistence type="predicted"/>
<dbReference type="GeneID" id="111102190"/>
<evidence type="ECO:0000313" key="4">
    <source>
        <dbReference type="RefSeq" id="XP_022290549.1"/>
    </source>
</evidence>
<organism evidence="3 4">
    <name type="scientific">Crassostrea virginica</name>
    <name type="common">Eastern oyster</name>
    <dbReference type="NCBI Taxonomy" id="6565"/>
    <lineage>
        <taxon>Eukaryota</taxon>
        <taxon>Metazoa</taxon>
        <taxon>Spiralia</taxon>
        <taxon>Lophotrochozoa</taxon>
        <taxon>Mollusca</taxon>
        <taxon>Bivalvia</taxon>
        <taxon>Autobranchia</taxon>
        <taxon>Pteriomorphia</taxon>
        <taxon>Ostreida</taxon>
        <taxon>Ostreoidea</taxon>
        <taxon>Ostreidae</taxon>
        <taxon>Crassostrea</taxon>
    </lineage>
</organism>
<keyword evidence="2" id="KW-0732">Signal</keyword>
<dbReference type="KEGG" id="cvn:111102190"/>
<dbReference type="InterPro" id="IPR042635">
    <property type="entry name" value="MEGF10/SREC1/2-like"/>
</dbReference>
<keyword evidence="3" id="KW-1185">Reference proteome</keyword>
<feature type="chain" id="PRO_5034273641" evidence="2">
    <location>
        <begin position="20"/>
        <end position="211"/>
    </location>
</feature>
<dbReference type="AlphaFoldDB" id="A0A8B8AKI6"/>
<keyword evidence="1" id="KW-0245">EGF-like domain</keyword>
<accession>A0A8B8AKI6</accession>
<protein>
    <submittedName>
        <fullName evidence="4">Multiple epidermal growth factor-like domains protein 6</fullName>
    </submittedName>
</protein>
<dbReference type="GO" id="GO:0005044">
    <property type="term" value="F:scavenger receptor activity"/>
    <property type="evidence" value="ECO:0007669"/>
    <property type="project" value="InterPro"/>
</dbReference>
<dbReference type="Gene3D" id="2.170.300.10">
    <property type="entry name" value="Tie2 ligand-binding domain superfamily"/>
    <property type="match status" value="1"/>
</dbReference>
<gene>
    <name evidence="4" type="primary">LOC111102190</name>
</gene>
<dbReference type="Proteomes" id="UP000694844">
    <property type="component" value="Chromosome 6"/>
</dbReference>
<dbReference type="PANTHER" id="PTHR24043">
    <property type="entry name" value="SCAVENGER RECEPTOR CLASS F"/>
    <property type="match status" value="1"/>
</dbReference>
<sequence>MYVHRCLILCWLLEHKICAFDYSNLLNFHFPGSSVLSKNQATPCSYPLFGKGCIHQCQCSKEHCDPNTGCQAPVINCPDGFKGSYCENRCSFPRFGYGCQQVCLCSRKHCHFITGCQFKQIDVRPPSKEQGHSIVAASAKEDFSVPVTSIVLTTLIVSNARQNKTSDELNSLNLNGTSYQFTDALTEDETFEKTIFSVKENTTLGIVFSFN</sequence>